<keyword evidence="4" id="KW-1185">Reference proteome</keyword>
<dbReference type="AlphaFoldDB" id="A0A239VSP6"/>
<feature type="transmembrane region" description="Helical" evidence="2">
    <location>
        <begin position="126"/>
        <end position="146"/>
    </location>
</feature>
<reference evidence="3 4" key="1">
    <citation type="submission" date="2017-06" db="EMBL/GenBank/DDBJ databases">
        <authorList>
            <consortium name="Pathogen Informatics"/>
        </authorList>
    </citation>
    <scope>NUCLEOTIDE SEQUENCE [LARGE SCALE GENOMIC DNA]</scope>
    <source>
        <strain evidence="3 4">NCTC13039</strain>
    </source>
</reference>
<proteinExistence type="predicted"/>
<organism evidence="3 4">
    <name type="scientific">Dermatophilus congolensis</name>
    <dbReference type="NCBI Taxonomy" id="1863"/>
    <lineage>
        <taxon>Bacteria</taxon>
        <taxon>Bacillati</taxon>
        <taxon>Actinomycetota</taxon>
        <taxon>Actinomycetes</taxon>
        <taxon>Micrococcales</taxon>
        <taxon>Dermatophilaceae</taxon>
        <taxon>Dermatophilus</taxon>
    </lineage>
</organism>
<sequence>MCLRRNRNCACACHAGEMDEDIFGAPIAVEDELRPPESWPGAAGQKSVAPDVPTWPSGPIHLAPEGNKTRQRRQAKKAPNPTPGGSWPGAEPSTVDKPSAAQPQPETRRSRKQVTKRSNDLRGRAALSWAFLLLLAGAALVAWVVLDDRARILQLVGSLLLLITAAVVGLIALRRR</sequence>
<evidence type="ECO:0000313" key="3">
    <source>
        <dbReference type="EMBL" id="SNV25267.1"/>
    </source>
</evidence>
<protein>
    <submittedName>
        <fullName evidence="3">Uncharacterized protein</fullName>
    </submittedName>
</protein>
<evidence type="ECO:0000313" key="4">
    <source>
        <dbReference type="Proteomes" id="UP000242637"/>
    </source>
</evidence>
<evidence type="ECO:0000256" key="1">
    <source>
        <dbReference type="SAM" id="MobiDB-lite"/>
    </source>
</evidence>
<feature type="transmembrane region" description="Helical" evidence="2">
    <location>
        <begin position="152"/>
        <end position="173"/>
    </location>
</feature>
<dbReference type="Proteomes" id="UP000242637">
    <property type="component" value="Chromosome 1"/>
</dbReference>
<accession>A0A239VSP6</accession>
<keyword evidence="2" id="KW-0812">Transmembrane</keyword>
<keyword evidence="2" id="KW-0472">Membrane</keyword>
<name>A0A239VSP6_9MICO</name>
<keyword evidence="2" id="KW-1133">Transmembrane helix</keyword>
<evidence type="ECO:0000256" key="2">
    <source>
        <dbReference type="SAM" id="Phobius"/>
    </source>
</evidence>
<gene>
    <name evidence="3" type="ORF">SAMEA4475696_02217</name>
</gene>
<dbReference type="EMBL" id="LT906453">
    <property type="protein sequence ID" value="SNV25267.1"/>
    <property type="molecule type" value="Genomic_DNA"/>
</dbReference>
<feature type="region of interest" description="Disordered" evidence="1">
    <location>
        <begin position="33"/>
        <end position="118"/>
    </location>
</feature>
<dbReference type="KEGG" id="dco:SAMEA4475696_2217"/>